<evidence type="ECO:0000256" key="5">
    <source>
        <dbReference type="ARBA" id="ARBA00022691"/>
    </source>
</evidence>
<reference evidence="7 8" key="1">
    <citation type="submission" date="2022-03" db="EMBL/GenBank/DDBJ databases">
        <title>Hymenobactersp. isolated from the air.</title>
        <authorList>
            <person name="Won M."/>
            <person name="Kwon S.-W."/>
        </authorList>
    </citation>
    <scope>NUCLEOTIDE SEQUENCE [LARGE SCALE GENOMIC DNA]</scope>
    <source>
        <strain evidence="7 8">KACC 21982</strain>
    </source>
</reference>
<dbReference type="InterPro" id="IPR002903">
    <property type="entry name" value="RsmH"/>
</dbReference>
<dbReference type="GO" id="GO:0008168">
    <property type="term" value="F:methyltransferase activity"/>
    <property type="evidence" value="ECO:0007669"/>
    <property type="project" value="UniProtKB-KW"/>
</dbReference>
<keyword evidence="3 6" id="KW-0489">Methyltransferase</keyword>
<dbReference type="Gene3D" id="1.10.150.170">
    <property type="entry name" value="Putative methyltransferase TM0872, insert domain"/>
    <property type="match status" value="1"/>
</dbReference>
<name>A0ABY4D576_9BACT</name>
<dbReference type="EC" id="2.1.1.199" evidence="6"/>
<dbReference type="SUPFAM" id="SSF81799">
    <property type="entry name" value="Putative methyltransferase TM0872, insert domain"/>
    <property type="match status" value="1"/>
</dbReference>
<feature type="binding site" evidence="6">
    <location>
        <position position="86"/>
    </location>
    <ligand>
        <name>S-adenosyl-L-methionine</name>
        <dbReference type="ChEBI" id="CHEBI:59789"/>
    </ligand>
</feature>
<dbReference type="InterPro" id="IPR023397">
    <property type="entry name" value="SAM-dep_MeTrfase_MraW_recog"/>
</dbReference>
<comment type="similarity">
    <text evidence="1 6">Belongs to the methyltransferase superfamily. RsmH family.</text>
</comment>
<dbReference type="GO" id="GO:0032259">
    <property type="term" value="P:methylation"/>
    <property type="evidence" value="ECO:0007669"/>
    <property type="project" value="UniProtKB-KW"/>
</dbReference>
<keyword evidence="8" id="KW-1185">Reference proteome</keyword>
<dbReference type="EMBL" id="CP094669">
    <property type="protein sequence ID" value="UOG76316.1"/>
    <property type="molecule type" value="Genomic_DNA"/>
</dbReference>
<evidence type="ECO:0000313" key="7">
    <source>
        <dbReference type="EMBL" id="UOG76316.1"/>
    </source>
</evidence>
<feature type="binding site" evidence="6">
    <location>
        <position position="107"/>
    </location>
    <ligand>
        <name>S-adenosyl-L-methionine</name>
        <dbReference type="ChEBI" id="CHEBI:59789"/>
    </ligand>
</feature>
<feature type="binding site" evidence="6">
    <location>
        <position position="62"/>
    </location>
    <ligand>
        <name>S-adenosyl-L-methionine</name>
        <dbReference type="ChEBI" id="CHEBI:59789"/>
    </ligand>
</feature>
<proteinExistence type="inferred from homology"/>
<evidence type="ECO:0000256" key="1">
    <source>
        <dbReference type="ARBA" id="ARBA00010396"/>
    </source>
</evidence>
<evidence type="ECO:0000256" key="3">
    <source>
        <dbReference type="ARBA" id="ARBA00022603"/>
    </source>
</evidence>
<dbReference type="Proteomes" id="UP000831113">
    <property type="component" value="Chromosome"/>
</dbReference>
<accession>A0ABY4D576</accession>
<keyword evidence="4 6" id="KW-0808">Transferase</keyword>
<evidence type="ECO:0000313" key="8">
    <source>
        <dbReference type="Proteomes" id="UP000831113"/>
    </source>
</evidence>
<keyword evidence="2 6" id="KW-0698">rRNA processing</keyword>
<comment type="function">
    <text evidence="6">Specifically methylates the N4 position of cytidine in position 1402 (C1402) of 16S rRNA.</text>
</comment>
<comment type="subcellular location">
    <subcellularLocation>
        <location evidence="6">Cytoplasm</location>
    </subcellularLocation>
</comment>
<dbReference type="Pfam" id="PF01795">
    <property type="entry name" value="Methyltransf_5"/>
    <property type="match status" value="1"/>
</dbReference>
<dbReference type="PANTHER" id="PTHR11265">
    <property type="entry name" value="S-ADENOSYL-METHYLTRANSFERASE MRAW"/>
    <property type="match status" value="1"/>
</dbReference>
<dbReference type="SUPFAM" id="SSF53335">
    <property type="entry name" value="S-adenosyl-L-methionine-dependent methyltransferases"/>
    <property type="match status" value="1"/>
</dbReference>
<dbReference type="RefSeq" id="WP_243801123.1">
    <property type="nucleotide sequence ID" value="NZ_CP094669.1"/>
</dbReference>
<sequence length="312" mass="34478">MSTSNNEYGNDAAYHRPVMLRECLEALHLQPDGRYVDVTFGGGGHSARILEHLTTGHLYSFDQDADAEQEAAKLACPQFTFIRANFRDLHTELKARGVLPVDGVLADLGVSSHQFDTPERGFSTRFDGPLDMRMNAEDGPTAADIINEYPEADLHRIFGMYGEVTNARTLAQTVASARRGQTISTIAELKKAIASCTPRGKENKYLAQVFQALRIEANDEMKALQEMLSATAQVLRPGGRLVVMSYHSLEDRLVKNFIAKGKFFGEAEKDLFGNTNQPFDVLTRKPVEASAEEVAANSRARSAKLRVAVRKD</sequence>
<dbReference type="HAMAP" id="MF_01007">
    <property type="entry name" value="16SrRNA_methyltr_H"/>
    <property type="match status" value="1"/>
</dbReference>
<dbReference type="InterPro" id="IPR029063">
    <property type="entry name" value="SAM-dependent_MTases_sf"/>
</dbReference>
<keyword evidence="5 6" id="KW-0949">S-adenosyl-L-methionine</keyword>
<feature type="binding site" evidence="6">
    <location>
        <position position="114"/>
    </location>
    <ligand>
        <name>S-adenosyl-L-methionine</name>
        <dbReference type="ChEBI" id="CHEBI:59789"/>
    </ligand>
</feature>
<comment type="catalytic activity">
    <reaction evidence="6">
        <text>cytidine(1402) in 16S rRNA + S-adenosyl-L-methionine = N(4)-methylcytidine(1402) in 16S rRNA + S-adenosyl-L-homocysteine + H(+)</text>
        <dbReference type="Rhea" id="RHEA:42928"/>
        <dbReference type="Rhea" id="RHEA-COMP:10286"/>
        <dbReference type="Rhea" id="RHEA-COMP:10287"/>
        <dbReference type="ChEBI" id="CHEBI:15378"/>
        <dbReference type="ChEBI" id="CHEBI:57856"/>
        <dbReference type="ChEBI" id="CHEBI:59789"/>
        <dbReference type="ChEBI" id="CHEBI:74506"/>
        <dbReference type="ChEBI" id="CHEBI:82748"/>
        <dbReference type="EC" id="2.1.1.199"/>
    </reaction>
</comment>
<keyword evidence="6" id="KW-0963">Cytoplasm</keyword>
<gene>
    <name evidence="6 7" type="primary">rsmH</name>
    <name evidence="7" type="ORF">MTX78_06880</name>
</gene>
<organism evidence="7 8">
    <name type="scientific">Hymenobacter tibetensis</name>
    <dbReference type="NCBI Taxonomy" id="497967"/>
    <lineage>
        <taxon>Bacteria</taxon>
        <taxon>Pseudomonadati</taxon>
        <taxon>Bacteroidota</taxon>
        <taxon>Cytophagia</taxon>
        <taxon>Cytophagales</taxon>
        <taxon>Hymenobacteraceae</taxon>
        <taxon>Hymenobacter</taxon>
    </lineage>
</organism>
<evidence type="ECO:0000256" key="4">
    <source>
        <dbReference type="ARBA" id="ARBA00022679"/>
    </source>
</evidence>
<dbReference type="NCBIfam" id="TIGR00006">
    <property type="entry name" value="16S rRNA (cytosine(1402)-N(4))-methyltransferase RsmH"/>
    <property type="match status" value="1"/>
</dbReference>
<feature type="binding site" evidence="6">
    <location>
        <begin position="43"/>
        <end position="45"/>
    </location>
    <ligand>
        <name>S-adenosyl-L-methionine</name>
        <dbReference type="ChEBI" id="CHEBI:59789"/>
    </ligand>
</feature>
<evidence type="ECO:0000256" key="2">
    <source>
        <dbReference type="ARBA" id="ARBA00022552"/>
    </source>
</evidence>
<dbReference type="Gene3D" id="3.40.50.150">
    <property type="entry name" value="Vaccinia Virus protein VP39"/>
    <property type="match status" value="1"/>
</dbReference>
<protein>
    <recommendedName>
        <fullName evidence="6">Ribosomal RNA small subunit methyltransferase H</fullName>
        <ecNumber evidence="6">2.1.1.199</ecNumber>
    </recommendedName>
    <alternativeName>
        <fullName evidence="6">16S rRNA m(4)C1402 methyltransferase</fullName>
    </alternativeName>
    <alternativeName>
        <fullName evidence="6">rRNA (cytosine-N(4)-)-methyltransferase RsmH</fullName>
    </alternativeName>
</protein>
<evidence type="ECO:0000256" key="6">
    <source>
        <dbReference type="HAMAP-Rule" id="MF_01007"/>
    </source>
</evidence>
<dbReference type="PANTHER" id="PTHR11265:SF0">
    <property type="entry name" value="12S RRNA N4-METHYLCYTIDINE METHYLTRANSFERASE"/>
    <property type="match status" value="1"/>
</dbReference>
<dbReference type="PIRSF" id="PIRSF004486">
    <property type="entry name" value="MraW"/>
    <property type="match status" value="1"/>
</dbReference>